<evidence type="ECO:0000256" key="2">
    <source>
        <dbReference type="ARBA" id="ARBA00022801"/>
    </source>
</evidence>
<gene>
    <name evidence="4" type="ORF">EGYM00392_LOCUS52250</name>
    <name evidence="5" type="ORF">EGYM00392_LOCUS52251</name>
</gene>
<dbReference type="SUPFAM" id="SSF109604">
    <property type="entry name" value="HD-domain/PDEase-like"/>
    <property type="match status" value="1"/>
</dbReference>
<organism evidence="4">
    <name type="scientific">Eutreptiella gymnastica</name>
    <dbReference type="NCBI Taxonomy" id="73025"/>
    <lineage>
        <taxon>Eukaryota</taxon>
        <taxon>Discoba</taxon>
        <taxon>Euglenozoa</taxon>
        <taxon>Euglenida</taxon>
        <taxon>Spirocuta</taxon>
        <taxon>Euglenophyceae</taxon>
        <taxon>Eutreptiales</taxon>
        <taxon>Eutreptiaceae</taxon>
        <taxon>Eutreptiella</taxon>
    </lineage>
</organism>
<evidence type="ECO:0000313" key="4">
    <source>
        <dbReference type="EMBL" id="CAD9041075.1"/>
    </source>
</evidence>
<name>A0A6U8N623_9EUGL</name>
<keyword evidence="1" id="KW-0479">Metal-binding</keyword>
<dbReference type="GO" id="GO:0007165">
    <property type="term" value="P:signal transduction"/>
    <property type="evidence" value="ECO:0007669"/>
    <property type="project" value="InterPro"/>
</dbReference>
<dbReference type="PROSITE" id="PS51845">
    <property type="entry name" value="PDEASE_I_2"/>
    <property type="match status" value="1"/>
</dbReference>
<dbReference type="Gene3D" id="1.10.1300.10">
    <property type="entry name" value="3'5'-cyclic nucleotide phosphodiesterase, catalytic domain"/>
    <property type="match status" value="1"/>
</dbReference>
<dbReference type="EMBL" id="HBGA01142905">
    <property type="protein sequence ID" value="CAD9041076.1"/>
    <property type="molecule type" value="Transcribed_RNA"/>
</dbReference>
<accession>A0A6U8N623</accession>
<dbReference type="GO" id="GO:0004114">
    <property type="term" value="F:3',5'-cyclic-nucleotide phosphodiesterase activity"/>
    <property type="evidence" value="ECO:0007669"/>
    <property type="project" value="InterPro"/>
</dbReference>
<dbReference type="Pfam" id="PF00233">
    <property type="entry name" value="PDEase_I"/>
    <property type="match status" value="1"/>
</dbReference>
<proteinExistence type="predicted"/>
<dbReference type="InterPro" id="IPR002073">
    <property type="entry name" value="PDEase_catalytic_dom"/>
</dbReference>
<evidence type="ECO:0000313" key="5">
    <source>
        <dbReference type="EMBL" id="CAD9041076.1"/>
    </source>
</evidence>
<dbReference type="InterPro" id="IPR036971">
    <property type="entry name" value="PDEase_catalytic_dom_sf"/>
</dbReference>
<evidence type="ECO:0000256" key="1">
    <source>
        <dbReference type="ARBA" id="ARBA00022723"/>
    </source>
</evidence>
<dbReference type="PANTHER" id="PTHR11347">
    <property type="entry name" value="CYCLIC NUCLEOTIDE PHOSPHODIESTERASE"/>
    <property type="match status" value="1"/>
</dbReference>
<keyword evidence="2" id="KW-0378">Hydrolase</keyword>
<dbReference type="GO" id="GO:0046872">
    <property type="term" value="F:metal ion binding"/>
    <property type="evidence" value="ECO:0007669"/>
    <property type="project" value="UniProtKB-KW"/>
</dbReference>
<dbReference type="AlphaFoldDB" id="A0A6U8N623"/>
<dbReference type="EMBL" id="HBGA01142904">
    <property type="protein sequence ID" value="CAD9041075.1"/>
    <property type="molecule type" value="Transcribed_RNA"/>
</dbReference>
<reference evidence="4" key="1">
    <citation type="submission" date="2021-01" db="EMBL/GenBank/DDBJ databases">
        <authorList>
            <person name="Corre E."/>
            <person name="Pelletier E."/>
            <person name="Niang G."/>
            <person name="Scheremetjew M."/>
            <person name="Finn R."/>
            <person name="Kale V."/>
            <person name="Holt S."/>
            <person name="Cochrane G."/>
            <person name="Meng A."/>
            <person name="Brown T."/>
            <person name="Cohen L."/>
        </authorList>
    </citation>
    <scope>NUCLEOTIDE SEQUENCE</scope>
    <source>
        <strain evidence="4">NIES-381</strain>
    </source>
</reference>
<feature type="domain" description="PDEase" evidence="3">
    <location>
        <begin position="1"/>
        <end position="213"/>
    </location>
</feature>
<sequence length="234" mass="25682">MLALMLAGLVRYLDHCGLNNSFHQRASSATGQLCCMTGSGLGSVSSTAAALHHCSSMLQLLNDPKCNVFGCLEPATQNVAINALCSLTLTTDWGLAGVQQDIDSAESIDRTSMMNMLMVTADLYVAMKPFDAAQEWAVLRTEEFHSKGDLAKEWYEQDDISDMSRLAKAQLDHMDNIVLPHLQRMVRIAPAVQDLLMAAKANRQKWDMLSTPHAEEVGGLLSPAPTKYRHHAPR</sequence>
<evidence type="ECO:0000259" key="3">
    <source>
        <dbReference type="PROSITE" id="PS51845"/>
    </source>
</evidence>
<protein>
    <recommendedName>
        <fullName evidence="3">PDEase domain-containing protein</fullName>
    </recommendedName>
</protein>